<organism evidence="1 2">
    <name type="scientific">Collibacillus ludicampi</name>
    <dbReference type="NCBI Taxonomy" id="2771369"/>
    <lineage>
        <taxon>Bacteria</taxon>
        <taxon>Bacillati</taxon>
        <taxon>Bacillota</taxon>
        <taxon>Bacilli</taxon>
        <taxon>Bacillales</taxon>
        <taxon>Alicyclobacillaceae</taxon>
        <taxon>Collibacillus</taxon>
    </lineage>
</organism>
<dbReference type="AlphaFoldDB" id="A0AAV4LF51"/>
<protein>
    <submittedName>
        <fullName evidence="1">Uncharacterized protein</fullName>
    </submittedName>
</protein>
<keyword evidence="2" id="KW-1185">Reference proteome</keyword>
<name>A0AAV4LF51_9BACL</name>
<comment type="caution">
    <text evidence="1">The sequence shown here is derived from an EMBL/GenBank/DDBJ whole genome shotgun (WGS) entry which is preliminary data.</text>
</comment>
<sequence length="165" mass="19155">MQQTEPYMVALGYSGKLESAARFEWDFRVRVGAEQASDESGREAFIRDFVTNGVENQPYVILLDDYDGPLFSTFVQFGKQAVTKDPNLHVFLVIEDVHDPEKQYRLFLKADPPEELIADYEVMVDVQGIPHEVLLWLQERFGVRFFRRDDEYKMAFPLDELPVLG</sequence>
<accession>A0AAV4LF51</accession>
<proteinExistence type="predicted"/>
<gene>
    <name evidence="1" type="ORF">DNHGIG_18720</name>
</gene>
<evidence type="ECO:0000313" key="1">
    <source>
        <dbReference type="EMBL" id="GIM46323.1"/>
    </source>
</evidence>
<dbReference type="Proteomes" id="UP001057291">
    <property type="component" value="Unassembled WGS sequence"/>
</dbReference>
<dbReference type="RefSeq" id="WP_282199440.1">
    <property type="nucleotide sequence ID" value="NZ_BOQE01000001.1"/>
</dbReference>
<reference evidence="1" key="1">
    <citation type="journal article" date="2023" name="Int. J. Syst. Evol. Microbiol.">
        <title>Collibacillus ludicampi gen. nov., sp. nov., a new soil bacterium of the family Alicyclobacillaceae.</title>
        <authorList>
            <person name="Jojima T."/>
            <person name="Ioku Y."/>
            <person name="Fukuta Y."/>
            <person name="Shirasaka N."/>
            <person name="Matsumura Y."/>
            <person name="Mori M."/>
        </authorList>
    </citation>
    <scope>NUCLEOTIDE SEQUENCE</scope>
    <source>
        <strain evidence="1">TP075</strain>
    </source>
</reference>
<evidence type="ECO:0000313" key="2">
    <source>
        <dbReference type="Proteomes" id="UP001057291"/>
    </source>
</evidence>
<dbReference type="EMBL" id="BOQE01000001">
    <property type="protein sequence ID" value="GIM46323.1"/>
    <property type="molecule type" value="Genomic_DNA"/>
</dbReference>